<dbReference type="OrthoDB" id="6723674at2759"/>
<evidence type="ECO:0000313" key="4">
    <source>
        <dbReference type="Proteomes" id="UP000606274"/>
    </source>
</evidence>
<gene>
    <name evidence="3" type="ORF">HF521_019662</name>
</gene>
<comment type="caution">
    <text evidence="3">The sequence shown here is derived from an EMBL/GenBank/DDBJ whole genome shotgun (WGS) entry which is preliminary data.</text>
</comment>
<accession>A0A8T0BH38</accession>
<dbReference type="Pfam" id="PF13837">
    <property type="entry name" value="Myb_DNA-bind_4"/>
    <property type="match status" value="1"/>
</dbReference>
<feature type="domain" description="Myb/SANT-like DNA-binding" evidence="2">
    <location>
        <begin position="111"/>
        <end position="215"/>
    </location>
</feature>
<protein>
    <recommendedName>
        <fullName evidence="2">Myb/SANT-like DNA-binding domain-containing protein</fullName>
    </recommendedName>
</protein>
<organism evidence="3 4">
    <name type="scientific">Silurus meridionalis</name>
    <name type="common">Southern catfish</name>
    <name type="synonym">Silurus soldatovi meridionalis</name>
    <dbReference type="NCBI Taxonomy" id="175797"/>
    <lineage>
        <taxon>Eukaryota</taxon>
        <taxon>Metazoa</taxon>
        <taxon>Chordata</taxon>
        <taxon>Craniata</taxon>
        <taxon>Vertebrata</taxon>
        <taxon>Euteleostomi</taxon>
        <taxon>Actinopterygii</taxon>
        <taxon>Neopterygii</taxon>
        <taxon>Teleostei</taxon>
        <taxon>Ostariophysi</taxon>
        <taxon>Siluriformes</taxon>
        <taxon>Siluridae</taxon>
        <taxon>Silurus</taxon>
    </lineage>
</organism>
<proteinExistence type="predicted"/>
<sequence length="319" mass="37024">MWNETFFHVGSPCRELRQHPPCFEFDKINKSDVTTIWPRTVHVLADSGMSLFVDTQRSIPLTDQLYQAAREATACYMDDNMTERVTVYVTEGNLEAETIQATDNLPLNEAFNKEQTRFLIDLIRNQLEADGKGLPRTFKELNYRLKSAKGQKKNLWMDMAAKLSKHFMESFDPSKVARKWYTLEDGYKKVLEHNSTNTNSQTKTRFQFFTEMEELLDGHHDIDFPAVGTVQGVVGRRRKTLSIDCQRDSSAARQTATRPASPTQPIRKRRRTEEDYSTLLEFLRESEAASQRRHEEILAQMKSAQKGFEELMCKFLEKM</sequence>
<reference evidence="3" key="1">
    <citation type="submission" date="2020-08" db="EMBL/GenBank/DDBJ databases">
        <title>Chromosome-level assembly of Southern catfish (Silurus meridionalis) provides insights into visual adaptation to the nocturnal and benthic lifestyles.</title>
        <authorList>
            <person name="Zhang Y."/>
            <person name="Wang D."/>
            <person name="Peng Z."/>
        </authorList>
    </citation>
    <scope>NUCLEOTIDE SEQUENCE</scope>
    <source>
        <strain evidence="3">SWU-2019-XX</strain>
        <tissue evidence="3">Muscle</tissue>
    </source>
</reference>
<dbReference type="Proteomes" id="UP000606274">
    <property type="component" value="Unassembled WGS sequence"/>
</dbReference>
<evidence type="ECO:0000313" key="3">
    <source>
        <dbReference type="EMBL" id="KAF7706408.1"/>
    </source>
</evidence>
<evidence type="ECO:0000259" key="2">
    <source>
        <dbReference type="Pfam" id="PF13837"/>
    </source>
</evidence>
<dbReference type="AlphaFoldDB" id="A0A8T0BH38"/>
<dbReference type="EMBL" id="JABFDY010000006">
    <property type="protein sequence ID" value="KAF7706408.1"/>
    <property type="molecule type" value="Genomic_DNA"/>
</dbReference>
<keyword evidence="4" id="KW-1185">Reference proteome</keyword>
<dbReference type="InterPro" id="IPR044822">
    <property type="entry name" value="Myb_DNA-bind_4"/>
</dbReference>
<feature type="compositionally biased region" description="Polar residues" evidence="1">
    <location>
        <begin position="248"/>
        <end position="264"/>
    </location>
</feature>
<evidence type="ECO:0000256" key="1">
    <source>
        <dbReference type="SAM" id="MobiDB-lite"/>
    </source>
</evidence>
<feature type="region of interest" description="Disordered" evidence="1">
    <location>
        <begin position="245"/>
        <end position="273"/>
    </location>
</feature>
<name>A0A8T0BH38_SILME</name>